<dbReference type="RefSeq" id="WP_244359205.1">
    <property type="nucleotide sequence ID" value="NZ_JAJNNZ010000023.1"/>
</dbReference>
<protein>
    <submittedName>
        <fullName evidence="2">Pilus assembly protein PilP</fullName>
    </submittedName>
</protein>
<evidence type="ECO:0000313" key="2">
    <source>
        <dbReference type="EMBL" id="MCJ2378788.1"/>
    </source>
</evidence>
<dbReference type="Gene3D" id="2.30.30.830">
    <property type="match status" value="1"/>
</dbReference>
<gene>
    <name evidence="2" type="ORF">LNL84_18425</name>
</gene>
<organism evidence="2 3">
    <name type="scientific">Vibrio gelatinilyticus</name>
    <dbReference type="NCBI Taxonomy" id="2893468"/>
    <lineage>
        <taxon>Bacteria</taxon>
        <taxon>Pseudomonadati</taxon>
        <taxon>Pseudomonadota</taxon>
        <taxon>Gammaproteobacteria</taxon>
        <taxon>Vibrionales</taxon>
        <taxon>Vibrionaceae</taxon>
        <taxon>Vibrio</taxon>
    </lineage>
</organism>
<evidence type="ECO:0000313" key="3">
    <source>
        <dbReference type="Proteomes" id="UP001139488"/>
    </source>
</evidence>
<comment type="caution">
    <text evidence="2">The sequence shown here is derived from an EMBL/GenBank/DDBJ whole genome shotgun (WGS) entry which is preliminary data.</text>
</comment>
<dbReference type="Pfam" id="PF04351">
    <property type="entry name" value="PilP"/>
    <property type="match status" value="1"/>
</dbReference>
<accession>A0A9X1WGE5</accession>
<dbReference type="EMBL" id="JAJNNZ010000023">
    <property type="protein sequence ID" value="MCJ2378788.1"/>
    <property type="molecule type" value="Genomic_DNA"/>
</dbReference>
<dbReference type="PIRSF" id="PIRSF016481">
    <property type="entry name" value="Pilus_assembly_PilP"/>
    <property type="match status" value="1"/>
</dbReference>
<keyword evidence="1" id="KW-0732">Signal</keyword>
<dbReference type="Proteomes" id="UP001139488">
    <property type="component" value="Unassembled WGS sequence"/>
</dbReference>
<reference evidence="2" key="1">
    <citation type="submission" date="2021-11" db="EMBL/GenBank/DDBJ databases">
        <title>Vibrio ZSDE26 sp. nov. and Vibrio ZSDZ34 sp. nov., isolated from coastal seawater in Qingdao.</title>
        <authorList>
            <person name="Zhang P."/>
        </authorList>
    </citation>
    <scope>NUCLEOTIDE SEQUENCE</scope>
    <source>
        <strain evidence="2">ZSDZ34</strain>
    </source>
</reference>
<dbReference type="AlphaFoldDB" id="A0A9X1WGE5"/>
<keyword evidence="3" id="KW-1185">Reference proteome</keyword>
<feature type="signal peptide" evidence="1">
    <location>
        <begin position="1"/>
        <end position="22"/>
    </location>
</feature>
<feature type="chain" id="PRO_5040983092" evidence="1">
    <location>
        <begin position="23"/>
        <end position="169"/>
    </location>
</feature>
<dbReference type="InterPro" id="IPR007446">
    <property type="entry name" value="PilP"/>
</dbReference>
<dbReference type="PROSITE" id="PS51257">
    <property type="entry name" value="PROKAR_LIPOPROTEIN"/>
    <property type="match status" value="1"/>
</dbReference>
<sequence length="169" mass="18709">MNKYRGVFVLLAAMLAGCRAHQEPLADYFAEVENEVRQEAYSLAIAESNSVVTFAYEPGHLPFNLPAMVPTSVVNNQVNCWQPPTRASQPLEEFAIEQLSLKGIMTKGNARVALIQTPQYGVLKASKGQYLGRNLGKVAAITTQQVVIHEQWPDGEGCWSKRVVYMALQ</sequence>
<proteinExistence type="predicted"/>
<evidence type="ECO:0000256" key="1">
    <source>
        <dbReference type="SAM" id="SignalP"/>
    </source>
</evidence>
<name>A0A9X1WGE5_9VIBR</name>